<dbReference type="GO" id="GO:0015031">
    <property type="term" value="P:protein transport"/>
    <property type="evidence" value="ECO:0007669"/>
    <property type="project" value="InterPro"/>
</dbReference>
<reference evidence="2" key="1">
    <citation type="submission" date="2018-05" db="EMBL/GenBank/DDBJ databases">
        <authorList>
            <person name="Lanie J.A."/>
            <person name="Ng W.-L."/>
            <person name="Kazmierczak K.M."/>
            <person name="Andrzejewski T.M."/>
            <person name="Davidsen T.M."/>
            <person name="Wayne K.J."/>
            <person name="Tettelin H."/>
            <person name="Glass J.I."/>
            <person name="Rusch D."/>
            <person name="Podicherti R."/>
            <person name="Tsui H.-C.T."/>
            <person name="Winkler M.E."/>
        </authorList>
    </citation>
    <scope>NUCLEOTIDE SEQUENCE</scope>
</reference>
<gene>
    <name evidence="2" type="ORF">METZ01_LOCUS353606</name>
</gene>
<dbReference type="GO" id="GO:0003755">
    <property type="term" value="F:peptidyl-prolyl cis-trans isomerase activity"/>
    <property type="evidence" value="ECO:0007669"/>
    <property type="project" value="TreeGrafter"/>
</dbReference>
<dbReference type="SUPFAM" id="SSF102735">
    <property type="entry name" value="Trigger factor ribosome-binding domain"/>
    <property type="match status" value="1"/>
</dbReference>
<accession>A0A382RTY5</accession>
<dbReference type="PANTHER" id="PTHR30560">
    <property type="entry name" value="TRIGGER FACTOR CHAPERONE AND PEPTIDYL-PROLYL CIS/TRANS ISOMERASE"/>
    <property type="match status" value="1"/>
</dbReference>
<dbReference type="AlphaFoldDB" id="A0A382RTY5"/>
<dbReference type="GO" id="GO:0051083">
    <property type="term" value="P:'de novo' cotranslational protein folding"/>
    <property type="evidence" value="ECO:0007669"/>
    <property type="project" value="TreeGrafter"/>
</dbReference>
<evidence type="ECO:0000259" key="1">
    <source>
        <dbReference type="Pfam" id="PF05697"/>
    </source>
</evidence>
<organism evidence="2">
    <name type="scientific">marine metagenome</name>
    <dbReference type="NCBI Taxonomy" id="408172"/>
    <lineage>
        <taxon>unclassified sequences</taxon>
        <taxon>metagenomes</taxon>
        <taxon>ecological metagenomes</taxon>
    </lineage>
</organism>
<dbReference type="Pfam" id="PF05697">
    <property type="entry name" value="Trigger_N"/>
    <property type="match status" value="1"/>
</dbReference>
<dbReference type="Gene3D" id="3.30.70.1050">
    <property type="entry name" value="Trigger factor ribosome-binding domain"/>
    <property type="match status" value="1"/>
</dbReference>
<dbReference type="InterPro" id="IPR005215">
    <property type="entry name" value="Trig_fac"/>
</dbReference>
<proteinExistence type="predicted"/>
<dbReference type="EMBL" id="UINC01123942">
    <property type="protein sequence ID" value="SVD00752.1"/>
    <property type="molecule type" value="Genomic_DNA"/>
</dbReference>
<feature type="non-terminal residue" evidence="2">
    <location>
        <position position="102"/>
    </location>
</feature>
<sequence length="102" mass="12043">VEIKVKKIDAFTREIEVNVAWEECRNDFQLTAKKFGKKVRIPGFRPGKIPTKVLMNKFLPNIEAEFIEEGVNKYYRQALEEEKLVPVNKAEVKDVHFHFEKH</sequence>
<protein>
    <recommendedName>
        <fullName evidence="1">Trigger factor ribosome-binding bacterial domain-containing protein</fullName>
    </recommendedName>
</protein>
<dbReference type="PANTHER" id="PTHR30560:SF3">
    <property type="entry name" value="TRIGGER FACTOR-LIKE PROTEIN TIG, CHLOROPLASTIC"/>
    <property type="match status" value="1"/>
</dbReference>
<dbReference type="GO" id="GO:0043022">
    <property type="term" value="F:ribosome binding"/>
    <property type="evidence" value="ECO:0007669"/>
    <property type="project" value="TreeGrafter"/>
</dbReference>
<dbReference type="GO" id="GO:0044183">
    <property type="term" value="F:protein folding chaperone"/>
    <property type="evidence" value="ECO:0007669"/>
    <property type="project" value="TreeGrafter"/>
</dbReference>
<dbReference type="InterPro" id="IPR008881">
    <property type="entry name" value="Trigger_fac_ribosome-bd_bac"/>
</dbReference>
<name>A0A382RTY5_9ZZZZ</name>
<evidence type="ECO:0000313" key="2">
    <source>
        <dbReference type="EMBL" id="SVD00752.1"/>
    </source>
</evidence>
<dbReference type="GO" id="GO:0043335">
    <property type="term" value="P:protein unfolding"/>
    <property type="evidence" value="ECO:0007669"/>
    <property type="project" value="TreeGrafter"/>
</dbReference>
<feature type="domain" description="Trigger factor ribosome-binding bacterial" evidence="1">
    <location>
        <begin position="2"/>
        <end position="96"/>
    </location>
</feature>
<dbReference type="InterPro" id="IPR036611">
    <property type="entry name" value="Trigger_fac_ribosome-bd_sf"/>
</dbReference>
<feature type="non-terminal residue" evidence="2">
    <location>
        <position position="1"/>
    </location>
</feature>